<evidence type="ECO:0000313" key="1">
    <source>
        <dbReference type="EMBL" id="QIE88088.1"/>
    </source>
</evidence>
<protein>
    <recommendedName>
        <fullName evidence="3">DUF551 domain-containing protein</fullName>
    </recommendedName>
</protein>
<dbReference type="EMBL" id="CP049140">
    <property type="protein sequence ID" value="QIE88088.1"/>
    <property type="molecule type" value="Genomic_DNA"/>
</dbReference>
<dbReference type="RefSeq" id="WP_024765161.1">
    <property type="nucleotide sequence ID" value="NZ_CP049140.1"/>
</dbReference>
<dbReference type="AlphaFoldDB" id="A0A6G6IYB2"/>
<dbReference type="Proteomes" id="UP000501063">
    <property type="component" value="Chromosome"/>
</dbReference>
<gene>
    <name evidence="1" type="ORF">G5B91_18145</name>
</gene>
<name>A0A6G6IYB2_PSENT</name>
<evidence type="ECO:0000313" key="2">
    <source>
        <dbReference type="Proteomes" id="UP000501063"/>
    </source>
</evidence>
<dbReference type="KEGG" id="pnt:G5B91_18145"/>
<sequence length="180" mass="19589">MNRIACTGIGGRIMSGRVNKAGDAFVGSPKDVTSDVLKAVIDKLEHHGGNFEVTCNGEAVATLNLIKGPVAQGGDKKCSWVSVKNGLPDVKEGEDRELMVCVRRARNGKSYVFAARYLNQYPLHSEGHPDADEDGMFLASGWHDVKESADYDGWYSPLIDVEGDEVTYWAYLLPLPEGGE</sequence>
<dbReference type="Pfam" id="PF24233">
    <property type="entry name" value="DUF7446"/>
    <property type="match status" value="1"/>
</dbReference>
<organism evidence="1 2">
    <name type="scientific">Pseudomonas nitroreducens</name>
    <dbReference type="NCBI Taxonomy" id="46680"/>
    <lineage>
        <taxon>Bacteria</taxon>
        <taxon>Pseudomonadati</taxon>
        <taxon>Pseudomonadota</taxon>
        <taxon>Gammaproteobacteria</taxon>
        <taxon>Pseudomonadales</taxon>
        <taxon>Pseudomonadaceae</taxon>
        <taxon>Pseudomonas</taxon>
    </lineage>
</organism>
<accession>A0A6G6IYB2</accession>
<proteinExistence type="predicted"/>
<reference evidence="1 2" key="1">
    <citation type="submission" date="2020-02" db="EMBL/GenBank/DDBJ databases">
        <title>Integrative conjugative elements (ICEs) and plasmids drive adaptation of Pseudomonas nitroreducens strain HBP1 to wastewater environment.</title>
        <authorList>
            <person name="Sentchilo V."/>
            <person name="Carraro N."/>
            <person name="Bertelli C."/>
            <person name="van der Meer J.R."/>
        </authorList>
    </citation>
    <scope>NUCLEOTIDE SEQUENCE [LARGE SCALE GENOMIC DNA]</scope>
    <source>
        <strain evidence="1 2">HBP1</strain>
    </source>
</reference>
<dbReference type="InterPro" id="IPR055869">
    <property type="entry name" value="DUF7446"/>
</dbReference>
<evidence type="ECO:0008006" key="3">
    <source>
        <dbReference type="Google" id="ProtNLM"/>
    </source>
</evidence>